<name>A0A9W3G136_CAMBA</name>
<evidence type="ECO:0000313" key="1">
    <source>
        <dbReference type="RefSeq" id="XP_045370367.1"/>
    </source>
</evidence>
<dbReference type="AlphaFoldDB" id="A0A9W3G136"/>
<organism evidence="1">
    <name type="scientific">Camelus bactrianus</name>
    <name type="common">Bactrian camel</name>
    <dbReference type="NCBI Taxonomy" id="9837"/>
    <lineage>
        <taxon>Eukaryota</taxon>
        <taxon>Metazoa</taxon>
        <taxon>Chordata</taxon>
        <taxon>Craniata</taxon>
        <taxon>Vertebrata</taxon>
        <taxon>Euteleostomi</taxon>
        <taxon>Mammalia</taxon>
        <taxon>Eutheria</taxon>
        <taxon>Laurasiatheria</taxon>
        <taxon>Artiodactyla</taxon>
        <taxon>Tylopoda</taxon>
        <taxon>Camelidae</taxon>
        <taxon>Camelus</taxon>
    </lineage>
</organism>
<dbReference type="RefSeq" id="XP_045370367.1">
    <property type="nucleotide sequence ID" value="XM_045514411.1"/>
</dbReference>
<proteinExistence type="predicted"/>
<accession>A0A9W3G136</accession>
<gene>
    <name evidence="1" type="primary">LOC123615962</name>
</gene>
<sequence>MVELLVPPPLVYKPTIRTPLVASSQPQLHLMDVLLPFATLQVTTWLPPRFLWASHTFTFLLGRPPTPSDSASWFSPGSLPAAAGCRPPSCQLRVQCGLDFGATAGSEAFVPKQKQAPEWQGCQRPAWRGGHKGAACQLKDENCRVEPWVRCFGGRTALEMTHTGSAPVLLARPQSNDPTEPSVRLGGLICVQGEGGAGSGTFGTTQHALGWKARPQFWK</sequence>
<protein>
    <submittedName>
        <fullName evidence="1">Uncharacterized protein LOC123615962</fullName>
    </submittedName>
</protein>
<reference evidence="1" key="1">
    <citation type="submission" date="2025-08" db="UniProtKB">
        <authorList>
            <consortium name="RefSeq"/>
        </authorList>
    </citation>
    <scope>IDENTIFICATION</scope>
    <source>
        <tissue evidence="1">Blood</tissue>
    </source>
</reference>